<evidence type="ECO:0000256" key="6">
    <source>
        <dbReference type="ARBA" id="ARBA00049024"/>
    </source>
</evidence>
<keyword evidence="7" id="KW-0963">Cytoplasm</keyword>
<evidence type="ECO:0000313" key="9">
    <source>
        <dbReference type="EMBL" id="SFK49013.1"/>
    </source>
</evidence>
<dbReference type="Pfam" id="PF00171">
    <property type="entry name" value="Aldedh"/>
    <property type="match status" value="1"/>
</dbReference>
<evidence type="ECO:0000256" key="3">
    <source>
        <dbReference type="ARBA" id="ARBA00022650"/>
    </source>
</evidence>
<dbReference type="Proteomes" id="UP000198915">
    <property type="component" value="Unassembled WGS sequence"/>
</dbReference>
<dbReference type="HAMAP" id="MF_00412">
    <property type="entry name" value="ProA"/>
    <property type="match status" value="1"/>
</dbReference>
<keyword evidence="4 7" id="KW-0521">NADP</keyword>
<dbReference type="GO" id="GO:0005737">
    <property type="term" value="C:cytoplasm"/>
    <property type="evidence" value="ECO:0007669"/>
    <property type="project" value="UniProtKB-SubCell"/>
</dbReference>
<comment type="pathway">
    <text evidence="1 7">Amino-acid biosynthesis; L-proline biosynthesis; L-glutamate 5-semialdehyde from L-glutamate: step 2/2.</text>
</comment>
<dbReference type="GO" id="GO:0004350">
    <property type="term" value="F:glutamate-5-semialdehyde dehydrogenase activity"/>
    <property type="evidence" value="ECO:0007669"/>
    <property type="project" value="UniProtKB-UniRule"/>
</dbReference>
<reference evidence="10" key="1">
    <citation type="submission" date="2016-10" db="EMBL/GenBank/DDBJ databases">
        <authorList>
            <person name="Varghese N."/>
            <person name="Submissions S."/>
        </authorList>
    </citation>
    <scope>NUCLEOTIDE SEQUENCE [LARGE SCALE GENOMIC DNA]</scope>
    <source>
        <strain evidence="10">OK042</strain>
    </source>
</reference>
<dbReference type="GO" id="GO:0050661">
    <property type="term" value="F:NADP binding"/>
    <property type="evidence" value="ECO:0007669"/>
    <property type="project" value="InterPro"/>
</dbReference>
<gene>
    <name evidence="7" type="primary">proA</name>
    <name evidence="9" type="ORF">SAMN05518846_11455</name>
</gene>
<protein>
    <recommendedName>
        <fullName evidence="7">Gamma-glutamyl phosphate reductase</fullName>
        <shortName evidence="7">GPR</shortName>
        <ecNumber evidence="7">1.2.1.41</ecNumber>
    </recommendedName>
    <alternativeName>
        <fullName evidence="7">Glutamate-5-semialdehyde dehydrogenase</fullName>
    </alternativeName>
    <alternativeName>
        <fullName evidence="7">Glutamyl-gamma-semialdehyde dehydrogenase</fullName>
        <shortName evidence="7">GSA dehydrogenase</shortName>
    </alternativeName>
</protein>
<evidence type="ECO:0000256" key="1">
    <source>
        <dbReference type="ARBA" id="ARBA00004985"/>
    </source>
</evidence>
<evidence type="ECO:0000313" key="10">
    <source>
        <dbReference type="Proteomes" id="UP000198915"/>
    </source>
</evidence>
<accession>A0A1I3ZY81</accession>
<keyword evidence="10" id="KW-1185">Reference proteome</keyword>
<dbReference type="PROSITE" id="PS01223">
    <property type="entry name" value="PROA"/>
    <property type="match status" value="1"/>
</dbReference>
<dbReference type="EC" id="1.2.1.41" evidence="7"/>
<evidence type="ECO:0000256" key="2">
    <source>
        <dbReference type="ARBA" id="ARBA00022605"/>
    </source>
</evidence>
<dbReference type="EMBL" id="FORT01000014">
    <property type="protein sequence ID" value="SFK49013.1"/>
    <property type="molecule type" value="Genomic_DNA"/>
</dbReference>
<dbReference type="AlphaFoldDB" id="A0A1I3ZY81"/>
<dbReference type="InterPro" id="IPR016162">
    <property type="entry name" value="Ald_DH_N"/>
</dbReference>
<dbReference type="InterPro" id="IPR016161">
    <property type="entry name" value="Ald_DH/histidinol_DH"/>
</dbReference>
<evidence type="ECO:0000259" key="8">
    <source>
        <dbReference type="Pfam" id="PF00171"/>
    </source>
</evidence>
<dbReference type="PIRSF" id="PIRSF000151">
    <property type="entry name" value="GPR"/>
    <property type="match status" value="1"/>
</dbReference>
<dbReference type="PANTHER" id="PTHR11063:SF8">
    <property type="entry name" value="DELTA-1-PYRROLINE-5-CARBOXYLATE SYNTHASE"/>
    <property type="match status" value="1"/>
</dbReference>
<proteinExistence type="inferred from homology"/>
<sequence length="422" mass="45487">MESLKTKVLEQISLAKQASRQMAMLSRAEKDNALSLIAEQLLADQSAILTANEKDIAKAVADGQPESYLDRLRLTPARIGELASGLHQLIKLDDPVGQLMDRWTRPNGLVMEQIRVPLGVIGMVYEARPNVTIDAAAIALKTGNSIVLRGSYSAVQSNLALTASIRTALAAGDLPLEAVQYLPYEEHASVDILCTATGLIDVIIPRGGAGLIQRVLQKSSVPVLETGIGNCHIFVDYNAVYDMAEAIVINAKTTRPAVCNAAETLLLHRNWPLAEQKALLQKLLAAGVELRACDQTRAAHAELASELKEAVEQDWDTEYSSLIMAVRTVDSLTDALEHIARHSTGHSEAIITEDSESASRFLAAVDATTVYHNASTRFTDGGEFGFGAEIGISTQKLHARGPMGLPALTSYKYVVRGTGQIR</sequence>
<evidence type="ECO:0000256" key="7">
    <source>
        <dbReference type="HAMAP-Rule" id="MF_00412"/>
    </source>
</evidence>
<organism evidence="9 10">
    <name type="scientific">Brevibacillus centrosporus</name>
    <dbReference type="NCBI Taxonomy" id="54910"/>
    <lineage>
        <taxon>Bacteria</taxon>
        <taxon>Bacillati</taxon>
        <taxon>Bacillota</taxon>
        <taxon>Bacilli</taxon>
        <taxon>Bacillales</taxon>
        <taxon>Paenibacillaceae</taxon>
        <taxon>Brevibacillus</taxon>
    </lineage>
</organism>
<keyword evidence="5 7" id="KW-0560">Oxidoreductase</keyword>
<dbReference type="InterPro" id="IPR012134">
    <property type="entry name" value="Glu-5-SA_DH"/>
</dbReference>
<dbReference type="InterPro" id="IPR000965">
    <property type="entry name" value="GPR_dom"/>
</dbReference>
<feature type="domain" description="Aldehyde dehydrogenase" evidence="8">
    <location>
        <begin position="6"/>
        <end position="272"/>
    </location>
</feature>
<dbReference type="GO" id="GO:0055129">
    <property type="term" value="P:L-proline biosynthetic process"/>
    <property type="evidence" value="ECO:0007669"/>
    <property type="project" value="UniProtKB-UniRule"/>
</dbReference>
<comment type="catalytic activity">
    <reaction evidence="6 7">
        <text>L-glutamate 5-semialdehyde + phosphate + NADP(+) = L-glutamyl 5-phosphate + NADPH + H(+)</text>
        <dbReference type="Rhea" id="RHEA:19541"/>
        <dbReference type="ChEBI" id="CHEBI:15378"/>
        <dbReference type="ChEBI" id="CHEBI:43474"/>
        <dbReference type="ChEBI" id="CHEBI:57783"/>
        <dbReference type="ChEBI" id="CHEBI:58066"/>
        <dbReference type="ChEBI" id="CHEBI:58274"/>
        <dbReference type="ChEBI" id="CHEBI:58349"/>
        <dbReference type="EC" id="1.2.1.41"/>
    </reaction>
</comment>
<dbReference type="STRING" id="1884381.SAMN05518846_11455"/>
<dbReference type="CDD" id="cd07079">
    <property type="entry name" value="ALDH_F18-19_ProA-GPR"/>
    <property type="match status" value="1"/>
</dbReference>
<dbReference type="Gene3D" id="3.40.309.10">
    <property type="entry name" value="Aldehyde Dehydrogenase, Chain A, domain 2"/>
    <property type="match status" value="1"/>
</dbReference>
<dbReference type="InterPro" id="IPR016163">
    <property type="entry name" value="Ald_DH_C"/>
</dbReference>
<keyword evidence="3 7" id="KW-0641">Proline biosynthesis</keyword>
<comment type="function">
    <text evidence="7">Catalyzes the NADPH-dependent reduction of L-glutamate 5-phosphate into L-glutamate 5-semialdehyde and phosphate. The product spontaneously undergoes cyclization to form 1-pyrroline-5-carboxylate.</text>
</comment>
<keyword evidence="2 7" id="KW-0028">Amino-acid biosynthesis</keyword>
<evidence type="ECO:0000256" key="4">
    <source>
        <dbReference type="ARBA" id="ARBA00022857"/>
    </source>
</evidence>
<evidence type="ECO:0000256" key="5">
    <source>
        <dbReference type="ARBA" id="ARBA00023002"/>
    </source>
</evidence>
<name>A0A1I3ZY81_9BACL</name>
<comment type="similarity">
    <text evidence="7">Belongs to the gamma-glutamyl phosphate reductase family.</text>
</comment>
<dbReference type="Gene3D" id="3.40.605.10">
    <property type="entry name" value="Aldehyde Dehydrogenase, Chain A, domain 1"/>
    <property type="match status" value="1"/>
</dbReference>
<dbReference type="InterPro" id="IPR020593">
    <property type="entry name" value="G-glutamylP_reductase_CS"/>
</dbReference>
<dbReference type="FunFam" id="3.40.309.10:FF:000006">
    <property type="entry name" value="Gamma-glutamyl phosphate reductase"/>
    <property type="match status" value="1"/>
</dbReference>
<dbReference type="NCBIfam" id="NF001221">
    <property type="entry name" value="PRK00197.1"/>
    <property type="match status" value="1"/>
</dbReference>
<dbReference type="InterPro" id="IPR015590">
    <property type="entry name" value="Aldehyde_DH_dom"/>
</dbReference>
<dbReference type="UniPathway" id="UPA00098">
    <property type="reaction ID" value="UER00360"/>
</dbReference>
<comment type="subcellular location">
    <subcellularLocation>
        <location evidence="7">Cytoplasm</location>
    </subcellularLocation>
</comment>
<dbReference type="SUPFAM" id="SSF53720">
    <property type="entry name" value="ALDH-like"/>
    <property type="match status" value="1"/>
</dbReference>
<dbReference type="PANTHER" id="PTHR11063">
    <property type="entry name" value="GLUTAMATE SEMIALDEHYDE DEHYDROGENASE"/>
    <property type="match status" value="1"/>
</dbReference>
<dbReference type="NCBIfam" id="TIGR00407">
    <property type="entry name" value="proA"/>
    <property type="match status" value="1"/>
</dbReference>